<keyword evidence="1" id="KW-1133">Transmembrane helix</keyword>
<feature type="chain" id="PRO_5002152335" evidence="2">
    <location>
        <begin position="27"/>
        <end position="203"/>
    </location>
</feature>
<keyword evidence="1" id="KW-0812">Transmembrane</keyword>
<organism evidence="3 4">
    <name type="scientific">Thelohanellus kitauei</name>
    <name type="common">Myxosporean</name>
    <dbReference type="NCBI Taxonomy" id="669202"/>
    <lineage>
        <taxon>Eukaryota</taxon>
        <taxon>Metazoa</taxon>
        <taxon>Cnidaria</taxon>
        <taxon>Myxozoa</taxon>
        <taxon>Myxosporea</taxon>
        <taxon>Bivalvulida</taxon>
        <taxon>Platysporina</taxon>
        <taxon>Myxobolidae</taxon>
        <taxon>Thelohanellus</taxon>
    </lineage>
</organism>
<proteinExistence type="predicted"/>
<dbReference type="EMBL" id="JWZT01003614">
    <property type="protein sequence ID" value="KII66071.1"/>
    <property type="molecule type" value="Genomic_DNA"/>
</dbReference>
<evidence type="ECO:0000256" key="2">
    <source>
        <dbReference type="SAM" id="SignalP"/>
    </source>
</evidence>
<evidence type="ECO:0000313" key="4">
    <source>
        <dbReference type="Proteomes" id="UP000031668"/>
    </source>
</evidence>
<gene>
    <name evidence="3" type="ORF">RF11_08731</name>
</gene>
<keyword evidence="1" id="KW-0472">Membrane</keyword>
<sequence length="203" mass="23012">MSTIDHVLGLLILSFVIINEVKEVDSLPSTLIETLRPKGGDCENQIYQIGWKYLIEPQTLNIVKVEVRNQNTTIEIAELMSSFDGATLKKSENALSSIIKDFSKNKLVLHKVPAHLDGFEIHICIIYRQGDTDLKKYCVKYGTFVKESIGQDKSVSLEQKFKKVTNNSIDMFMVLVGGFVLIVALSVGGIMYKFTLHRIYHWK</sequence>
<feature type="transmembrane region" description="Helical" evidence="1">
    <location>
        <begin position="171"/>
        <end position="194"/>
    </location>
</feature>
<name>A0A0C2MFW8_THEKT</name>
<accession>A0A0C2MFW8</accession>
<evidence type="ECO:0000256" key="1">
    <source>
        <dbReference type="SAM" id="Phobius"/>
    </source>
</evidence>
<comment type="caution">
    <text evidence="3">The sequence shown here is derived from an EMBL/GenBank/DDBJ whole genome shotgun (WGS) entry which is preliminary data.</text>
</comment>
<evidence type="ECO:0000313" key="3">
    <source>
        <dbReference type="EMBL" id="KII66071.1"/>
    </source>
</evidence>
<keyword evidence="2" id="KW-0732">Signal</keyword>
<dbReference type="AlphaFoldDB" id="A0A0C2MFW8"/>
<reference evidence="3 4" key="1">
    <citation type="journal article" date="2014" name="Genome Biol. Evol.">
        <title>The genome of the myxosporean Thelohanellus kitauei shows adaptations to nutrient acquisition within its fish host.</title>
        <authorList>
            <person name="Yang Y."/>
            <person name="Xiong J."/>
            <person name="Zhou Z."/>
            <person name="Huo F."/>
            <person name="Miao W."/>
            <person name="Ran C."/>
            <person name="Liu Y."/>
            <person name="Zhang J."/>
            <person name="Feng J."/>
            <person name="Wang M."/>
            <person name="Wang M."/>
            <person name="Wang L."/>
            <person name="Yao B."/>
        </authorList>
    </citation>
    <scope>NUCLEOTIDE SEQUENCE [LARGE SCALE GENOMIC DNA]</scope>
    <source>
        <strain evidence="3">Wuqing</strain>
    </source>
</reference>
<feature type="signal peptide" evidence="2">
    <location>
        <begin position="1"/>
        <end position="26"/>
    </location>
</feature>
<keyword evidence="4" id="KW-1185">Reference proteome</keyword>
<protein>
    <submittedName>
        <fullName evidence="3">Uncharacterized protein</fullName>
    </submittedName>
</protein>
<dbReference type="Proteomes" id="UP000031668">
    <property type="component" value="Unassembled WGS sequence"/>
</dbReference>